<proteinExistence type="predicted"/>
<dbReference type="InterPro" id="IPR000600">
    <property type="entry name" value="ROK"/>
</dbReference>
<name>A0A515ETQ2_9BURK</name>
<dbReference type="PANTHER" id="PTHR18964:SF169">
    <property type="entry name" value="N-ACETYLMANNOSAMINE KINASE"/>
    <property type="match status" value="1"/>
</dbReference>
<dbReference type="AlphaFoldDB" id="A0A515ETQ2"/>
<evidence type="ECO:0000313" key="2">
    <source>
        <dbReference type="Proteomes" id="UP000317365"/>
    </source>
</evidence>
<gene>
    <name evidence="1" type="ORF">EXZ61_18205</name>
</gene>
<protein>
    <submittedName>
        <fullName evidence="1">ROK family protein</fullName>
    </submittedName>
</protein>
<reference evidence="2" key="2">
    <citation type="journal article" date="2020" name="Int. J. Syst. Evol. Microbiol.">
        <title>Genomic insights into a novel species Rhodoferax aquaticus sp. nov., isolated from freshwater.</title>
        <authorList>
            <person name="Li T."/>
            <person name="Zhuo Y."/>
            <person name="Jin C.Z."/>
            <person name="Wu X."/>
            <person name="Ko S.R."/>
            <person name="Jin F.J."/>
            <person name="Ahn C.Y."/>
            <person name="Oh H.M."/>
            <person name="Lee H.G."/>
            <person name="Jin L."/>
        </authorList>
    </citation>
    <scope>NUCLEOTIDE SEQUENCE [LARGE SCALE GENOMIC DNA]</scope>
    <source>
        <strain evidence="2">Gr-4</strain>
    </source>
</reference>
<sequence length="336" mass="34585">MQNEHSLPSDSAPLVLPDIRLPQSAAPVACVDIGGTKVAVSVADAAGVRGKVSEPTAKEGSNDALALQIIRLVGESAALAGVAVAEIASVGVSSCGPFVMREGLIELAAPNICGGLAGTARGLPNTWDTALLEAPLRAAFPKVRVENDGIGALEAERRWGALQGIENCAYVTWSTGIGMGLCVDGRVLRGKNGNAGHAGHTFVSDNLDALCGCGNVGDVEGLVAGNAIARRFASHGYADAAALFEAAYAQDARAIALIDDLCHVMGRTLYNLIVTLDLQRISMGGSVFWHHRAYLLPRLRAFLQGKLPSLTDGVEVVAAGLGDKVGDFAAVALVTA</sequence>
<organism evidence="1 2">
    <name type="scientific">Rhodoferax aquaticus</name>
    <dbReference type="NCBI Taxonomy" id="2527691"/>
    <lineage>
        <taxon>Bacteria</taxon>
        <taxon>Pseudomonadati</taxon>
        <taxon>Pseudomonadota</taxon>
        <taxon>Betaproteobacteria</taxon>
        <taxon>Burkholderiales</taxon>
        <taxon>Comamonadaceae</taxon>
        <taxon>Rhodoferax</taxon>
    </lineage>
</organism>
<accession>A0A515ETQ2</accession>
<dbReference type="EMBL" id="CP036282">
    <property type="protein sequence ID" value="QDL55953.1"/>
    <property type="molecule type" value="Genomic_DNA"/>
</dbReference>
<keyword evidence="2" id="KW-1185">Reference proteome</keyword>
<dbReference type="Gene3D" id="3.30.420.40">
    <property type="match status" value="2"/>
</dbReference>
<dbReference type="SUPFAM" id="SSF53067">
    <property type="entry name" value="Actin-like ATPase domain"/>
    <property type="match status" value="1"/>
</dbReference>
<dbReference type="RefSeq" id="WP_142813105.1">
    <property type="nucleotide sequence ID" value="NZ_CP036282.1"/>
</dbReference>
<dbReference type="Pfam" id="PF00480">
    <property type="entry name" value="ROK"/>
    <property type="match status" value="1"/>
</dbReference>
<dbReference type="InterPro" id="IPR043129">
    <property type="entry name" value="ATPase_NBD"/>
</dbReference>
<reference evidence="2" key="1">
    <citation type="submission" date="2019-02" db="EMBL/GenBank/DDBJ databases">
        <title>Complete genome sequence of Rhodoferax sp. Gr-4.</title>
        <authorList>
            <person name="Jin L."/>
        </authorList>
    </citation>
    <scope>NUCLEOTIDE SEQUENCE [LARGE SCALE GENOMIC DNA]</scope>
    <source>
        <strain evidence="2">Gr-4</strain>
    </source>
</reference>
<dbReference type="PANTHER" id="PTHR18964">
    <property type="entry name" value="ROK (REPRESSOR, ORF, KINASE) FAMILY"/>
    <property type="match status" value="1"/>
</dbReference>
<dbReference type="KEGG" id="rhg:EXZ61_18205"/>
<evidence type="ECO:0000313" key="1">
    <source>
        <dbReference type="EMBL" id="QDL55953.1"/>
    </source>
</evidence>
<dbReference type="Proteomes" id="UP000317365">
    <property type="component" value="Chromosome"/>
</dbReference>